<proteinExistence type="predicted"/>
<evidence type="ECO:0000313" key="1">
    <source>
        <dbReference type="EMBL" id="MBB4837294.1"/>
    </source>
</evidence>
<dbReference type="AlphaFoldDB" id="A0A7W7JXY2"/>
<comment type="caution">
    <text evidence="1">The sequence shown here is derived from an EMBL/GenBank/DDBJ whole genome shotgun (WGS) entry which is preliminary data.</text>
</comment>
<reference evidence="1 2" key="1">
    <citation type="submission" date="2020-08" db="EMBL/GenBank/DDBJ databases">
        <title>Functional genomics of gut bacteria from endangered species of beetles.</title>
        <authorList>
            <person name="Carlos-Shanley C."/>
        </authorList>
    </citation>
    <scope>NUCLEOTIDE SEQUENCE [LARGE SCALE GENOMIC DNA]</scope>
    <source>
        <strain evidence="1 2">S00224</strain>
    </source>
</reference>
<dbReference type="RefSeq" id="WP_184161613.1">
    <property type="nucleotide sequence ID" value="NZ_JACHLN010000001.1"/>
</dbReference>
<evidence type="ECO:0000313" key="2">
    <source>
        <dbReference type="Proteomes" id="UP000575241"/>
    </source>
</evidence>
<evidence type="ECO:0008006" key="3">
    <source>
        <dbReference type="Google" id="ProtNLM"/>
    </source>
</evidence>
<organism evidence="1 2">
    <name type="scientific">Sphingomonas kyeonggiensis</name>
    <dbReference type="NCBI Taxonomy" id="1268553"/>
    <lineage>
        <taxon>Bacteria</taxon>
        <taxon>Pseudomonadati</taxon>
        <taxon>Pseudomonadota</taxon>
        <taxon>Alphaproteobacteria</taxon>
        <taxon>Sphingomonadales</taxon>
        <taxon>Sphingomonadaceae</taxon>
        <taxon>Sphingomonas</taxon>
    </lineage>
</organism>
<accession>A0A7W7JXY2</accession>
<sequence>MSRRLDVLSALKALIAAALPNADVLGLDNDASPPARIYPGGRAIVRSGDPGEPDIDLSPLAYNYGHRVPVELLANDEAMLDAMLVAIGNAVEADRTLGGLCDWLEPIAPETDVIAADNAAAQRGCELLIIASYVTTNPLT</sequence>
<keyword evidence="2" id="KW-1185">Reference proteome</keyword>
<gene>
    <name evidence="1" type="ORF">HNP52_000345</name>
</gene>
<dbReference type="EMBL" id="JACHLN010000001">
    <property type="protein sequence ID" value="MBB4837294.1"/>
    <property type="molecule type" value="Genomic_DNA"/>
</dbReference>
<dbReference type="Proteomes" id="UP000575241">
    <property type="component" value="Unassembled WGS sequence"/>
</dbReference>
<name>A0A7W7JXY2_9SPHN</name>
<protein>
    <recommendedName>
        <fullName evidence="3">Acyl-CoA transferase</fullName>
    </recommendedName>
</protein>